<evidence type="ECO:0000256" key="1">
    <source>
        <dbReference type="SAM" id="MobiDB-lite"/>
    </source>
</evidence>
<dbReference type="EMBL" id="KN733118">
    <property type="protein sequence ID" value="KIH58440.1"/>
    <property type="molecule type" value="Genomic_DNA"/>
</dbReference>
<name>A0A0C2GBQ4_9BILA</name>
<keyword evidence="3" id="KW-1185">Reference proteome</keyword>
<protein>
    <submittedName>
        <fullName evidence="2">Uncharacterized protein</fullName>
    </submittedName>
</protein>
<dbReference type="Proteomes" id="UP000054047">
    <property type="component" value="Unassembled WGS sequence"/>
</dbReference>
<dbReference type="AlphaFoldDB" id="A0A0C2GBQ4"/>
<evidence type="ECO:0000313" key="2">
    <source>
        <dbReference type="EMBL" id="KIH58440.1"/>
    </source>
</evidence>
<gene>
    <name evidence="2" type="ORF">ANCDUO_11352</name>
</gene>
<organism evidence="2 3">
    <name type="scientific">Ancylostoma duodenale</name>
    <dbReference type="NCBI Taxonomy" id="51022"/>
    <lineage>
        <taxon>Eukaryota</taxon>
        <taxon>Metazoa</taxon>
        <taxon>Ecdysozoa</taxon>
        <taxon>Nematoda</taxon>
        <taxon>Chromadorea</taxon>
        <taxon>Rhabditida</taxon>
        <taxon>Rhabditina</taxon>
        <taxon>Rhabditomorpha</taxon>
        <taxon>Strongyloidea</taxon>
        <taxon>Ancylostomatidae</taxon>
        <taxon>Ancylostomatinae</taxon>
        <taxon>Ancylostoma</taxon>
    </lineage>
</organism>
<feature type="region of interest" description="Disordered" evidence="1">
    <location>
        <begin position="32"/>
        <end position="63"/>
    </location>
</feature>
<sequence>MAWDFKCMIDSDEIITLSDSPLEHLNVVPLASSATPEPPNKNIPSWAPLVRHSTTSDPSPSPRYLPAPVRHISPASEAELERAGFDPLEGSSVRYPANEYLRQYEMDIVKSCVAVNSTISLPLAVSADHISAVVIVNFLRWFPRSRAVFCCNSLDAAKMFKERGIAVGIAADEISIVDTFNTFKKMPTHEIGRVCSLDQSFSKALGWFPRSRAIFCCNSLDAAEMFKERGIAVGIAADEISIVDTFNTFKKMPTHEIGRVIVTTPQTLEKIVESESTVIEDIRCMVLNLDASDTRITKSASVPLGISTEYCSTIEVLSETQSFIEKWLERGVSYLEKLHDIIPLPSTKPEHLFNLDWGQIAAKANSSTDETIQLVVNCMFLVESARNLIVNGPRIFYLYCVDLFGNAEQNPRACNVQQMILADATLSKIYEKIQSKYGYGAGSIFDITYNNLSANSHPKFSRLNKVLEKSPSPLRCLVLCENEFVSRVVCESLSNTSRFRSAIVRVVAHPGPPAEFSKYHRLPTQCTGLFSRPGDDVIVVLGMDIADATNVIDTACSNELHLVVSMDRR</sequence>
<evidence type="ECO:0000313" key="3">
    <source>
        <dbReference type="Proteomes" id="UP000054047"/>
    </source>
</evidence>
<dbReference type="OrthoDB" id="6513042at2759"/>
<accession>A0A0C2GBQ4</accession>
<reference evidence="2 3" key="1">
    <citation type="submission" date="2013-12" db="EMBL/GenBank/DDBJ databases">
        <title>Draft genome of the parsitic nematode Ancylostoma duodenale.</title>
        <authorList>
            <person name="Mitreva M."/>
        </authorList>
    </citation>
    <scope>NUCLEOTIDE SEQUENCE [LARGE SCALE GENOMIC DNA]</scope>
    <source>
        <strain evidence="2 3">Zhejiang</strain>
    </source>
</reference>
<proteinExistence type="predicted"/>